<dbReference type="EMBL" id="AMCI01007024">
    <property type="protein sequence ID" value="EJW93346.1"/>
    <property type="molecule type" value="Genomic_DNA"/>
</dbReference>
<sequence>SFIAFYLKPINLGGGFYALK</sequence>
<accession>J9FEK0</accession>
<dbReference type="AlphaFoldDB" id="J9FEK0"/>
<organism evidence="1">
    <name type="scientific">gut metagenome</name>
    <dbReference type="NCBI Taxonomy" id="749906"/>
    <lineage>
        <taxon>unclassified sequences</taxon>
        <taxon>metagenomes</taxon>
        <taxon>organismal metagenomes</taxon>
    </lineage>
</organism>
<reference evidence="1" key="1">
    <citation type="journal article" date="2012" name="PLoS ONE">
        <title>Gene sets for utilization of primary and secondary nutrition supplies in the distal gut of endangered iberian lynx.</title>
        <authorList>
            <person name="Alcaide M."/>
            <person name="Messina E."/>
            <person name="Richter M."/>
            <person name="Bargiela R."/>
            <person name="Peplies J."/>
            <person name="Huws S.A."/>
            <person name="Newbold C.J."/>
            <person name="Golyshin P.N."/>
            <person name="Simon M.A."/>
            <person name="Lopez G."/>
            <person name="Yakimov M.M."/>
            <person name="Ferrer M."/>
        </authorList>
    </citation>
    <scope>NUCLEOTIDE SEQUENCE</scope>
</reference>
<evidence type="ECO:0000313" key="1">
    <source>
        <dbReference type="EMBL" id="EJW93346.1"/>
    </source>
</evidence>
<comment type="caution">
    <text evidence="1">The sequence shown here is derived from an EMBL/GenBank/DDBJ whole genome shotgun (WGS) entry which is preliminary data.</text>
</comment>
<proteinExistence type="predicted"/>
<feature type="non-terminal residue" evidence="1">
    <location>
        <position position="1"/>
    </location>
</feature>
<name>J9FEK0_9ZZZZ</name>
<protein>
    <submittedName>
        <fullName evidence="1">Uncharacterized protein</fullName>
    </submittedName>
</protein>
<gene>
    <name evidence="1" type="ORF">EVA_18547</name>
</gene>